<feature type="domain" description="Ion transport" evidence="6">
    <location>
        <begin position="1"/>
        <end position="268"/>
    </location>
</feature>
<evidence type="ECO:0000259" key="6">
    <source>
        <dbReference type="Pfam" id="PF00520"/>
    </source>
</evidence>
<evidence type="ECO:0000256" key="4">
    <source>
        <dbReference type="ARBA" id="ARBA00023136"/>
    </source>
</evidence>
<proteinExistence type="predicted"/>
<dbReference type="Pfam" id="PF00520">
    <property type="entry name" value="Ion_trans"/>
    <property type="match status" value="2"/>
</dbReference>
<protein>
    <submittedName>
        <fullName evidence="7">Sodium channel protein type 5 subunit alpha isoform 3</fullName>
    </submittedName>
</protein>
<feature type="transmembrane region" description="Helical" evidence="5">
    <location>
        <begin position="236"/>
        <end position="258"/>
    </location>
</feature>
<keyword evidence="7" id="KW-0407">Ion channel</keyword>
<feature type="transmembrane region" description="Helical" evidence="5">
    <location>
        <begin position="316"/>
        <end position="337"/>
    </location>
</feature>
<dbReference type="AlphaFoldDB" id="A0A0M0JJL3"/>
<evidence type="ECO:0000313" key="7">
    <source>
        <dbReference type="EMBL" id="KOO26433.1"/>
    </source>
</evidence>
<feature type="transmembrane region" description="Helical" evidence="5">
    <location>
        <begin position="389"/>
        <end position="408"/>
    </location>
</feature>
<dbReference type="EMBL" id="JWZX01002851">
    <property type="protein sequence ID" value="KOO26433.1"/>
    <property type="molecule type" value="Genomic_DNA"/>
</dbReference>
<accession>A0A0M0JJL3</accession>
<feature type="transmembrane region" description="Helical" evidence="5">
    <location>
        <begin position="357"/>
        <end position="377"/>
    </location>
</feature>
<evidence type="ECO:0000256" key="2">
    <source>
        <dbReference type="ARBA" id="ARBA00022692"/>
    </source>
</evidence>
<evidence type="ECO:0000256" key="3">
    <source>
        <dbReference type="ARBA" id="ARBA00022989"/>
    </source>
</evidence>
<feature type="domain" description="Ion transport" evidence="6">
    <location>
        <begin position="314"/>
        <end position="580"/>
    </location>
</feature>
<comment type="caution">
    <text evidence="7">The sequence shown here is derived from an EMBL/GenBank/DDBJ whole genome shotgun (WGS) entry which is preliminary data.</text>
</comment>
<keyword evidence="8" id="KW-1185">Reference proteome</keyword>
<sequence length="798" mass="89144">MAIKLLGLGPMGYFGDRWNDLDFAIVIIGWMSIGGSSQIGPLKSLRTLRALRPLRLLSKVPSMQLVIEALIRSLPAIGNVTLILGVFWLVFAILGVQVFGGVLSSCVLFVPQPLAGGAAPLLLPMTAYSNKAVCEEMAANLDEIVNSTGFAHGSLCAPPAGWNTSSAGEVRCRLLWRHDVSGFDNVGYGLLTLVEIATLQGWSRIMYRAMAAQSSFGQGPAVPGTENLWKKGIASIYFFVFVIFGGFILLKFFAGVVIDKFNRLRDERSGMAMMTDEQKEWVETRKLVQVMRPLSRVVPPKGFIRAPMYRFVTHRFFEYMMMTMIMINIAVMAADYYEPIPDGATTEREKPAKGTTDFLELFFTFFFIFEAVVKLIGFGLNYFKNAWNVFDFILVLASIFDIVTGWILEGVEIKTPFNPMLLRLLRLAKVARLIRLIRSASGLRTMLKTISLCLPALANVLSLLGLCCLIFATVGMALFGDIVPQEHLGYGGTWPAFDTFPNAMVLMVSMATSERWPDIMRACMVVEPFCGKKAGMMEYAIDDCSQSYGTAVVFFVLYQLIGSLLMMNLTVGVVVDQFSSTCIQESMTVTQTHVLEFQEMWQRLDPDGTYFISCHYLGKLISSMLPPLGVLDVEKRAQGTSQYCDVLQRLEDAWLPVRGHGQVQFQETLFALARTATRPTSVLDPEPRQTGQRLPECELRHTLDKQMRRNLDLREYKNAPVEWNAHEYLAAQMMQRTYRGFRAREALKANDQRKIKEMRISTAFRLSSTLLTHSIIAGVLSGGSKLAKQPTASSHVFS</sequence>
<dbReference type="PROSITE" id="PS50096">
    <property type="entry name" value="IQ"/>
    <property type="match status" value="1"/>
</dbReference>
<dbReference type="Gene3D" id="1.20.120.350">
    <property type="entry name" value="Voltage-gated potassium channels. Chain C"/>
    <property type="match status" value="2"/>
</dbReference>
<dbReference type="InterPro" id="IPR027359">
    <property type="entry name" value="Volt_channel_dom_sf"/>
</dbReference>
<feature type="transmembrane region" description="Helical" evidence="5">
    <location>
        <begin position="551"/>
        <end position="575"/>
    </location>
</feature>
<dbReference type="SUPFAM" id="SSF81324">
    <property type="entry name" value="Voltage-gated potassium channels"/>
    <property type="match status" value="2"/>
</dbReference>
<comment type="subcellular location">
    <subcellularLocation>
        <location evidence="1">Membrane</location>
        <topology evidence="1">Multi-pass membrane protein</topology>
    </subcellularLocation>
</comment>
<evidence type="ECO:0000256" key="1">
    <source>
        <dbReference type="ARBA" id="ARBA00004141"/>
    </source>
</evidence>
<dbReference type="InterPro" id="IPR043203">
    <property type="entry name" value="VGCC_Ca_Na"/>
</dbReference>
<evidence type="ECO:0000313" key="8">
    <source>
        <dbReference type="Proteomes" id="UP000037460"/>
    </source>
</evidence>
<keyword evidence="3 5" id="KW-1133">Transmembrane helix</keyword>
<dbReference type="PANTHER" id="PTHR10037:SF62">
    <property type="entry name" value="SODIUM CHANNEL PROTEIN 60E"/>
    <property type="match status" value="1"/>
</dbReference>
<dbReference type="InterPro" id="IPR005821">
    <property type="entry name" value="Ion_trans_dom"/>
</dbReference>
<evidence type="ECO:0000256" key="5">
    <source>
        <dbReference type="SAM" id="Phobius"/>
    </source>
</evidence>
<keyword evidence="4 5" id="KW-0472">Membrane</keyword>
<dbReference type="PANTHER" id="PTHR10037">
    <property type="entry name" value="VOLTAGE-GATED CATION CHANNEL CALCIUM AND SODIUM"/>
    <property type="match status" value="1"/>
</dbReference>
<name>A0A0M0JJL3_9EUKA</name>
<feature type="transmembrane region" description="Helical" evidence="5">
    <location>
        <begin position="23"/>
        <end position="42"/>
    </location>
</feature>
<feature type="transmembrane region" description="Helical" evidence="5">
    <location>
        <begin position="449"/>
        <end position="472"/>
    </location>
</feature>
<keyword evidence="7" id="KW-0813">Transport</keyword>
<dbReference type="OrthoDB" id="2984333at2759"/>
<reference evidence="8" key="1">
    <citation type="journal article" date="2015" name="PLoS Genet.">
        <title>Genome Sequence and Transcriptome Analyses of Chrysochromulina tobin: Metabolic Tools for Enhanced Algal Fitness in the Prominent Order Prymnesiales (Haptophyceae).</title>
        <authorList>
            <person name="Hovde B.T."/>
            <person name="Deodato C.R."/>
            <person name="Hunsperger H.M."/>
            <person name="Ryken S.A."/>
            <person name="Yost W."/>
            <person name="Jha R.K."/>
            <person name="Patterson J."/>
            <person name="Monnat R.J. Jr."/>
            <person name="Barlow S.B."/>
            <person name="Starkenburg S.R."/>
            <person name="Cattolico R.A."/>
        </authorList>
    </citation>
    <scope>NUCLEOTIDE SEQUENCE</scope>
    <source>
        <strain evidence="8">CCMP291</strain>
    </source>
</reference>
<dbReference type="Proteomes" id="UP000037460">
    <property type="component" value="Unassembled WGS sequence"/>
</dbReference>
<feature type="transmembrane region" description="Helical" evidence="5">
    <location>
        <begin position="82"/>
        <end position="110"/>
    </location>
</feature>
<keyword evidence="2 5" id="KW-0812">Transmembrane</keyword>
<keyword evidence="7" id="KW-0406">Ion transport</keyword>
<dbReference type="GO" id="GO:0001518">
    <property type="term" value="C:voltage-gated sodium channel complex"/>
    <property type="evidence" value="ECO:0007669"/>
    <property type="project" value="TreeGrafter"/>
</dbReference>
<gene>
    <name evidence="7" type="ORF">Ctob_004636</name>
</gene>
<organism evidence="7 8">
    <name type="scientific">Chrysochromulina tobinii</name>
    <dbReference type="NCBI Taxonomy" id="1460289"/>
    <lineage>
        <taxon>Eukaryota</taxon>
        <taxon>Haptista</taxon>
        <taxon>Haptophyta</taxon>
        <taxon>Prymnesiophyceae</taxon>
        <taxon>Prymnesiales</taxon>
        <taxon>Chrysochromulinaceae</taxon>
        <taxon>Chrysochromulina</taxon>
    </lineage>
</organism>
<dbReference type="Gene3D" id="1.10.287.70">
    <property type="match status" value="2"/>
</dbReference>
<dbReference type="GO" id="GO:0005248">
    <property type="term" value="F:voltage-gated sodium channel activity"/>
    <property type="evidence" value="ECO:0007669"/>
    <property type="project" value="TreeGrafter"/>
</dbReference>
<dbReference type="Gene3D" id="1.10.238.10">
    <property type="entry name" value="EF-hand"/>
    <property type="match status" value="1"/>
</dbReference>